<feature type="transmembrane region" description="Helical" evidence="1">
    <location>
        <begin position="35"/>
        <end position="57"/>
    </location>
</feature>
<organism evidence="2 3">
    <name type="scientific">Lysobacter panacisoli</name>
    <dbReference type="NCBI Taxonomy" id="1255263"/>
    <lineage>
        <taxon>Bacteria</taxon>
        <taxon>Pseudomonadati</taxon>
        <taxon>Pseudomonadota</taxon>
        <taxon>Gammaproteobacteria</taxon>
        <taxon>Lysobacterales</taxon>
        <taxon>Lysobacteraceae</taxon>
        <taxon>Lysobacter</taxon>
    </lineage>
</organism>
<feature type="transmembrane region" description="Helical" evidence="1">
    <location>
        <begin position="82"/>
        <end position="107"/>
    </location>
</feature>
<feature type="transmembrane region" description="Helical" evidence="1">
    <location>
        <begin position="6"/>
        <end position="28"/>
    </location>
</feature>
<gene>
    <name evidence="2" type="ORF">GCM10025759_06870</name>
</gene>
<keyword evidence="1" id="KW-1133">Transmembrane helix</keyword>
<reference evidence="3" key="1">
    <citation type="journal article" date="2019" name="Int. J. Syst. Evol. Microbiol.">
        <title>The Global Catalogue of Microorganisms (GCM) 10K type strain sequencing project: providing services to taxonomists for standard genome sequencing and annotation.</title>
        <authorList>
            <consortium name="The Broad Institute Genomics Platform"/>
            <consortium name="The Broad Institute Genome Sequencing Center for Infectious Disease"/>
            <person name="Wu L."/>
            <person name="Ma J."/>
        </authorList>
    </citation>
    <scope>NUCLEOTIDE SEQUENCE [LARGE SCALE GENOMIC DNA]</scope>
    <source>
        <strain evidence="3">JCM 19212</strain>
    </source>
</reference>
<name>A0ABP9L4P0_9GAMM</name>
<accession>A0ABP9L4P0</accession>
<sequence>MSPQDVFDVVAVAGWVGPCVIGMAAVFFPKPRSVLLRAAVGVMAGWIAGIVFTIYVYNPAGIAAAIAAGVDSTGARYDNNTVVVAILGGWFYPALAVALALGVRFLLVRRLRGQSYAGL</sequence>
<evidence type="ECO:0000313" key="3">
    <source>
        <dbReference type="Proteomes" id="UP001501083"/>
    </source>
</evidence>
<dbReference type="SUPFAM" id="SSF53271">
    <property type="entry name" value="PRTase-like"/>
    <property type="match status" value="1"/>
</dbReference>
<dbReference type="InterPro" id="IPR029057">
    <property type="entry name" value="PRTase-like"/>
</dbReference>
<dbReference type="Proteomes" id="UP001501083">
    <property type="component" value="Unassembled WGS sequence"/>
</dbReference>
<keyword evidence="3" id="KW-1185">Reference proteome</keyword>
<dbReference type="RefSeq" id="WP_158982800.1">
    <property type="nucleotide sequence ID" value="NZ_BAABKY010000001.1"/>
</dbReference>
<protein>
    <submittedName>
        <fullName evidence="2">Uncharacterized protein</fullName>
    </submittedName>
</protein>
<evidence type="ECO:0000256" key="1">
    <source>
        <dbReference type="SAM" id="Phobius"/>
    </source>
</evidence>
<comment type="caution">
    <text evidence="2">The sequence shown here is derived from an EMBL/GenBank/DDBJ whole genome shotgun (WGS) entry which is preliminary data.</text>
</comment>
<proteinExistence type="predicted"/>
<keyword evidence="1" id="KW-0812">Transmembrane</keyword>
<dbReference type="EMBL" id="BAABKY010000001">
    <property type="protein sequence ID" value="GAA5069725.1"/>
    <property type="molecule type" value="Genomic_DNA"/>
</dbReference>
<evidence type="ECO:0000313" key="2">
    <source>
        <dbReference type="EMBL" id="GAA5069725.1"/>
    </source>
</evidence>
<keyword evidence="1" id="KW-0472">Membrane</keyword>